<gene>
    <name evidence="2" type="ORF">CSKR_102498</name>
</gene>
<dbReference type="InParanoid" id="A0A419QEX4"/>
<proteinExistence type="predicted"/>
<comment type="caution">
    <text evidence="2">The sequence shown here is derived from an EMBL/GenBank/DDBJ whole genome shotgun (WGS) entry which is preliminary data.</text>
</comment>
<reference evidence="2 3" key="1">
    <citation type="journal article" date="2018" name="Biotechnol. Adv.">
        <title>Improved genomic resources and new bioinformatic workflow for the carcinogenic parasite Clonorchis sinensis: Biotechnological implications.</title>
        <authorList>
            <person name="Wang D."/>
            <person name="Korhonen P.K."/>
            <person name="Gasser R.B."/>
            <person name="Young N.D."/>
        </authorList>
    </citation>
    <scope>NUCLEOTIDE SEQUENCE [LARGE SCALE GENOMIC DNA]</scope>
    <source>
        <strain evidence="2">Cs-k2</strain>
    </source>
</reference>
<protein>
    <submittedName>
        <fullName evidence="2">Uncharacterized protein</fullName>
    </submittedName>
</protein>
<dbReference type="Proteomes" id="UP000286415">
    <property type="component" value="Unassembled WGS sequence"/>
</dbReference>
<reference evidence="2 3" key="2">
    <citation type="journal article" date="2021" name="Genomics">
        <title>High-quality reference genome for Clonorchis sinensis.</title>
        <authorList>
            <person name="Young N.D."/>
            <person name="Stroehlein A.J."/>
            <person name="Kinkar L."/>
            <person name="Wang T."/>
            <person name="Sohn W.M."/>
            <person name="Chang B.C.H."/>
            <person name="Kaur P."/>
            <person name="Weisz D."/>
            <person name="Dudchenko O."/>
            <person name="Aiden E.L."/>
            <person name="Korhonen P.K."/>
            <person name="Gasser R.B."/>
        </authorList>
    </citation>
    <scope>NUCLEOTIDE SEQUENCE [LARGE SCALE GENOMIC DNA]</scope>
    <source>
        <strain evidence="2">Cs-k2</strain>
    </source>
</reference>
<keyword evidence="3" id="KW-1185">Reference proteome</keyword>
<evidence type="ECO:0000256" key="1">
    <source>
        <dbReference type="SAM" id="MobiDB-lite"/>
    </source>
</evidence>
<feature type="region of interest" description="Disordered" evidence="1">
    <location>
        <begin position="74"/>
        <end position="95"/>
    </location>
</feature>
<name>A0A419QEX4_CLOSI</name>
<evidence type="ECO:0000313" key="2">
    <source>
        <dbReference type="EMBL" id="KAG5443599.1"/>
    </source>
</evidence>
<dbReference type="AlphaFoldDB" id="A0A419QEX4"/>
<organism evidence="2 3">
    <name type="scientific">Clonorchis sinensis</name>
    <name type="common">Chinese liver fluke</name>
    <dbReference type="NCBI Taxonomy" id="79923"/>
    <lineage>
        <taxon>Eukaryota</taxon>
        <taxon>Metazoa</taxon>
        <taxon>Spiralia</taxon>
        <taxon>Lophotrochozoa</taxon>
        <taxon>Platyhelminthes</taxon>
        <taxon>Trematoda</taxon>
        <taxon>Digenea</taxon>
        <taxon>Opisthorchiida</taxon>
        <taxon>Opisthorchiata</taxon>
        <taxon>Opisthorchiidae</taxon>
        <taxon>Clonorchis</taxon>
    </lineage>
</organism>
<dbReference type="EMBL" id="NIRI02000056">
    <property type="protein sequence ID" value="KAG5443599.1"/>
    <property type="molecule type" value="Genomic_DNA"/>
</dbReference>
<evidence type="ECO:0000313" key="3">
    <source>
        <dbReference type="Proteomes" id="UP000286415"/>
    </source>
</evidence>
<accession>A0A419QEX4</accession>
<sequence>MHSVGCSSGSRFLLLAVDLSPRCSRSGRDSKGGNEIPKVEWGAHRNRRSCGVHDQVERPYELGEVAQWLERQFSDRTIHGSNPTSASRLPLSRLGEPDSIPDHVLPWCGMVVRHWNGTTAERKNLANR</sequence>